<evidence type="ECO:0000256" key="3">
    <source>
        <dbReference type="PROSITE-ProRule" id="PRU00175"/>
    </source>
</evidence>
<comment type="caution">
    <text evidence="5">The sequence shown here is derived from an EMBL/GenBank/DDBJ whole genome shotgun (WGS) entry which is preliminary data.</text>
</comment>
<dbReference type="GO" id="GO:0004842">
    <property type="term" value="F:ubiquitin-protein transferase activity"/>
    <property type="evidence" value="ECO:0007669"/>
    <property type="project" value="InterPro"/>
</dbReference>
<protein>
    <recommendedName>
        <fullName evidence="4">RING-type domain-containing protein</fullName>
    </recommendedName>
</protein>
<keyword evidence="1 3" id="KW-0479">Metal-binding</keyword>
<evidence type="ECO:0000313" key="6">
    <source>
        <dbReference type="Proteomes" id="UP001059596"/>
    </source>
</evidence>
<dbReference type="PANTHER" id="PTHR16047">
    <property type="entry name" value="RFWD3 PROTEIN"/>
    <property type="match status" value="1"/>
</dbReference>
<keyword evidence="6" id="KW-1185">Reference proteome</keyword>
<dbReference type="Gene3D" id="3.30.40.10">
    <property type="entry name" value="Zinc/RING finger domain, C3HC4 (zinc finger)"/>
    <property type="match status" value="1"/>
</dbReference>
<dbReference type="SUPFAM" id="SSF57850">
    <property type="entry name" value="RING/U-box"/>
    <property type="match status" value="1"/>
</dbReference>
<dbReference type="PROSITE" id="PS50089">
    <property type="entry name" value="ZF_RING_2"/>
    <property type="match status" value="1"/>
</dbReference>
<dbReference type="InterPro" id="IPR013083">
    <property type="entry name" value="Znf_RING/FYVE/PHD"/>
</dbReference>
<dbReference type="Proteomes" id="UP001059596">
    <property type="component" value="Unassembled WGS sequence"/>
</dbReference>
<sequence length="167" mass="19339">MNQMNELLEELQKLENSREQVHLEEPSSANETKRLIELELSRAQHFSSQRSSILLNLQQETDNFVAIRREEIQQAELDSMALADLCGQIRQINQELDRMYEVNDCPICQECCEVGGSHCLVSLRCGHLFGRNCIRNAIRKSKQCPICLRGARHSHMRRIYGLAHFPF</sequence>
<evidence type="ECO:0000256" key="2">
    <source>
        <dbReference type="ARBA" id="ARBA00022833"/>
    </source>
</evidence>
<evidence type="ECO:0000259" key="4">
    <source>
        <dbReference type="PROSITE" id="PS50089"/>
    </source>
</evidence>
<keyword evidence="2" id="KW-0862">Zinc</keyword>
<dbReference type="Pfam" id="PF13639">
    <property type="entry name" value="zf-RING_2"/>
    <property type="match status" value="1"/>
</dbReference>
<dbReference type="InterPro" id="IPR037381">
    <property type="entry name" value="RFWD3"/>
</dbReference>
<reference evidence="5" key="1">
    <citation type="journal article" date="2023" name="Genome Biol. Evol.">
        <title>Long-read-based Genome Assembly of Drosophila gunungcola Reveals Fewer Chemosensory Genes in Flower-breeding Species.</title>
        <authorList>
            <person name="Negi A."/>
            <person name="Liao B.Y."/>
            <person name="Yeh S.D."/>
        </authorList>
    </citation>
    <scope>NUCLEOTIDE SEQUENCE</scope>
    <source>
        <strain evidence="5">Sukarami</strain>
    </source>
</reference>
<name>A0A9P9YM92_9MUSC</name>
<dbReference type="GO" id="GO:0008270">
    <property type="term" value="F:zinc ion binding"/>
    <property type="evidence" value="ECO:0007669"/>
    <property type="project" value="UniProtKB-KW"/>
</dbReference>
<gene>
    <name evidence="5" type="ORF">M5D96_007920</name>
</gene>
<evidence type="ECO:0000256" key="1">
    <source>
        <dbReference type="ARBA" id="ARBA00022771"/>
    </source>
</evidence>
<evidence type="ECO:0000313" key="5">
    <source>
        <dbReference type="EMBL" id="KAI8039203.1"/>
    </source>
</evidence>
<accession>A0A9P9YM92</accession>
<dbReference type="GO" id="GO:0005634">
    <property type="term" value="C:nucleus"/>
    <property type="evidence" value="ECO:0007669"/>
    <property type="project" value="InterPro"/>
</dbReference>
<dbReference type="PANTHER" id="PTHR16047:SF7">
    <property type="entry name" value="E3 UBIQUITIN-PROTEIN LIGASE RFWD3"/>
    <property type="match status" value="1"/>
</dbReference>
<dbReference type="AlphaFoldDB" id="A0A9P9YM92"/>
<dbReference type="EMBL" id="JAMKOV010000006">
    <property type="protein sequence ID" value="KAI8039203.1"/>
    <property type="molecule type" value="Genomic_DNA"/>
</dbReference>
<dbReference type="InterPro" id="IPR001841">
    <property type="entry name" value="Znf_RING"/>
</dbReference>
<dbReference type="GO" id="GO:0016567">
    <property type="term" value="P:protein ubiquitination"/>
    <property type="evidence" value="ECO:0007669"/>
    <property type="project" value="InterPro"/>
</dbReference>
<keyword evidence="1 3" id="KW-0863">Zinc-finger</keyword>
<dbReference type="GO" id="GO:0036297">
    <property type="term" value="P:interstrand cross-link repair"/>
    <property type="evidence" value="ECO:0007669"/>
    <property type="project" value="InterPro"/>
</dbReference>
<proteinExistence type="predicted"/>
<organism evidence="5 6">
    <name type="scientific">Drosophila gunungcola</name>
    <name type="common">fruit fly</name>
    <dbReference type="NCBI Taxonomy" id="103775"/>
    <lineage>
        <taxon>Eukaryota</taxon>
        <taxon>Metazoa</taxon>
        <taxon>Ecdysozoa</taxon>
        <taxon>Arthropoda</taxon>
        <taxon>Hexapoda</taxon>
        <taxon>Insecta</taxon>
        <taxon>Pterygota</taxon>
        <taxon>Neoptera</taxon>
        <taxon>Endopterygota</taxon>
        <taxon>Diptera</taxon>
        <taxon>Brachycera</taxon>
        <taxon>Muscomorpha</taxon>
        <taxon>Ephydroidea</taxon>
        <taxon>Drosophilidae</taxon>
        <taxon>Drosophila</taxon>
        <taxon>Sophophora</taxon>
    </lineage>
</organism>
<feature type="domain" description="RING-type" evidence="4">
    <location>
        <begin position="105"/>
        <end position="147"/>
    </location>
</feature>